<evidence type="ECO:0000256" key="3">
    <source>
        <dbReference type="ARBA" id="ARBA00022840"/>
    </source>
</evidence>
<dbReference type="GO" id="GO:0007346">
    <property type="term" value="P:regulation of mitotic cell cycle"/>
    <property type="evidence" value="ECO:0007669"/>
    <property type="project" value="TreeGrafter"/>
</dbReference>
<dbReference type="EMBL" id="LN890530">
    <property type="protein sequence ID" value="CUS22727.1"/>
    <property type="molecule type" value="Genomic_DNA"/>
</dbReference>
<evidence type="ECO:0000256" key="1">
    <source>
        <dbReference type="ARBA" id="ARBA00006485"/>
    </source>
</evidence>
<dbReference type="PANTHER" id="PTHR24056:SF508">
    <property type="entry name" value="CYCLIN-DEPENDENT KINASE 10"/>
    <property type="match status" value="1"/>
</dbReference>
<dbReference type="InterPro" id="IPR050108">
    <property type="entry name" value="CDK"/>
</dbReference>
<dbReference type="GO" id="GO:0004674">
    <property type="term" value="F:protein serine/threonine kinase activity"/>
    <property type="evidence" value="ECO:0007669"/>
    <property type="project" value="TreeGrafter"/>
</dbReference>
<dbReference type="SUPFAM" id="SSF56112">
    <property type="entry name" value="Protein kinase-like (PK-like)"/>
    <property type="match status" value="1"/>
</dbReference>
<dbReference type="OrthoDB" id="413582at2759"/>
<dbReference type="PANTHER" id="PTHR24056">
    <property type="entry name" value="CELL DIVISION PROTEIN KINASE"/>
    <property type="match status" value="1"/>
</dbReference>
<dbReference type="InterPro" id="IPR000719">
    <property type="entry name" value="Prot_kinase_dom"/>
</dbReference>
<gene>
    <name evidence="5" type="ORF">LAQU0_S06e04676g</name>
</gene>
<dbReference type="GO" id="GO:0006355">
    <property type="term" value="P:regulation of DNA-templated transcription"/>
    <property type="evidence" value="ECO:0007669"/>
    <property type="project" value="UniProtKB-ARBA"/>
</dbReference>
<dbReference type="AlphaFoldDB" id="A0A0N7MLM8"/>
<organism evidence="5 6">
    <name type="scientific">Lachancea quebecensis</name>
    <dbReference type="NCBI Taxonomy" id="1654605"/>
    <lineage>
        <taxon>Eukaryota</taxon>
        <taxon>Fungi</taxon>
        <taxon>Dikarya</taxon>
        <taxon>Ascomycota</taxon>
        <taxon>Saccharomycotina</taxon>
        <taxon>Saccharomycetes</taxon>
        <taxon>Saccharomycetales</taxon>
        <taxon>Saccharomycetaceae</taxon>
        <taxon>Lachancea</taxon>
    </lineage>
</organism>
<dbReference type="Gene3D" id="1.10.510.10">
    <property type="entry name" value="Transferase(Phosphotransferase) domain 1"/>
    <property type="match status" value="1"/>
</dbReference>
<dbReference type="InterPro" id="IPR008271">
    <property type="entry name" value="Ser/Thr_kinase_AS"/>
</dbReference>
<dbReference type="PROSITE" id="PS50011">
    <property type="entry name" value="PROTEIN_KINASE_DOM"/>
    <property type="match status" value="1"/>
</dbReference>
<dbReference type="PROSITE" id="PS00108">
    <property type="entry name" value="PROTEIN_KINASE_ST"/>
    <property type="match status" value="1"/>
</dbReference>
<keyword evidence="3" id="KW-0067">ATP-binding</keyword>
<dbReference type="Pfam" id="PF00069">
    <property type="entry name" value="Pkinase"/>
    <property type="match status" value="1"/>
</dbReference>
<evidence type="ECO:0000313" key="5">
    <source>
        <dbReference type="EMBL" id="CUS22727.1"/>
    </source>
</evidence>
<sequence length="348" mass="39157">MTADLGELVASTKFSTINKLGAYAYKNTLVETVVKPHDPTCELAILKKLQDPGSPFVIELVSSKISQGVITLGFPYYKQNMYEYMRGQYQKRRWNPYLLATQEQSSPQLSNRLDANLAVEYFRQLACALAYIHSKKVIHRDIKLQNVMIDTDAPNGTPRLVLIDFGISYDLDNPQEPADAKITDVSTSIYKAPELLFSVKNYTYAVDIWALLVLISQLLQSSSMSGKYVPAFVEDGSEGTHLGSDIRLISSIFEQLGTPTLQQWPEVRDYGSPAFAGMFGTSGDGRYILDQPKPRCFDVCMRLFPKLEELSEQKRTTVIECLLKMMPFESSQRATASELVDLLTERQT</sequence>
<reference evidence="6" key="1">
    <citation type="submission" date="2015-10" db="EMBL/GenBank/DDBJ databases">
        <authorList>
            <person name="Devillers H."/>
        </authorList>
    </citation>
    <scope>NUCLEOTIDE SEQUENCE [LARGE SCALE GENOMIC DNA]</scope>
</reference>
<dbReference type="GO" id="GO:0005524">
    <property type="term" value="F:ATP binding"/>
    <property type="evidence" value="ECO:0007669"/>
    <property type="project" value="UniProtKB-KW"/>
</dbReference>
<protein>
    <submittedName>
        <fullName evidence="5">LAQU0S06e04676g1_1</fullName>
    </submittedName>
</protein>
<comment type="similarity">
    <text evidence="1">Belongs to the protein kinase superfamily. CMGC Ser/Thr protein kinase family. CDC2/CDKX subfamily.</text>
</comment>
<feature type="domain" description="Protein kinase" evidence="4">
    <location>
        <begin position="1"/>
        <end position="348"/>
    </location>
</feature>
<dbReference type="GO" id="GO:0005634">
    <property type="term" value="C:nucleus"/>
    <property type="evidence" value="ECO:0007669"/>
    <property type="project" value="TreeGrafter"/>
</dbReference>
<evidence type="ECO:0000259" key="4">
    <source>
        <dbReference type="PROSITE" id="PS50011"/>
    </source>
</evidence>
<keyword evidence="6" id="KW-1185">Reference proteome</keyword>
<dbReference type="InterPro" id="IPR011009">
    <property type="entry name" value="Kinase-like_dom_sf"/>
</dbReference>
<keyword evidence="2" id="KW-0547">Nucleotide-binding</keyword>
<dbReference type="CDD" id="cd00180">
    <property type="entry name" value="PKc"/>
    <property type="match status" value="1"/>
</dbReference>
<dbReference type="Proteomes" id="UP000236544">
    <property type="component" value="Unassembled WGS sequence"/>
</dbReference>
<accession>A0A0N7MLM8</accession>
<dbReference type="SMART" id="SM00220">
    <property type="entry name" value="S_TKc"/>
    <property type="match status" value="1"/>
</dbReference>
<evidence type="ECO:0000256" key="2">
    <source>
        <dbReference type="ARBA" id="ARBA00022741"/>
    </source>
</evidence>
<dbReference type="GO" id="GO:0000307">
    <property type="term" value="C:cyclin-dependent protein kinase holoenzyme complex"/>
    <property type="evidence" value="ECO:0007669"/>
    <property type="project" value="UniProtKB-ARBA"/>
</dbReference>
<evidence type="ECO:0000313" key="6">
    <source>
        <dbReference type="Proteomes" id="UP000236544"/>
    </source>
</evidence>
<proteinExistence type="inferred from homology"/>
<dbReference type="GO" id="GO:0009891">
    <property type="term" value="P:positive regulation of biosynthetic process"/>
    <property type="evidence" value="ECO:0007669"/>
    <property type="project" value="UniProtKB-ARBA"/>
</dbReference>
<name>A0A0N7MLM8_9SACH</name>